<name>A0ACD5XX27_AVESA</name>
<evidence type="ECO:0000313" key="2">
    <source>
        <dbReference type="Proteomes" id="UP001732700"/>
    </source>
</evidence>
<keyword evidence="2" id="KW-1185">Reference proteome</keyword>
<dbReference type="Proteomes" id="UP001732700">
    <property type="component" value="Chromosome 5A"/>
</dbReference>
<accession>A0ACD5XX27</accession>
<sequence>MGLRDLLTGRSSSCAAPGSSSSSLIPLDAFIDDFIGYSPKSEELSATAVLRKAFNATPLSTVLGDENEFKLDQGSIRTMKGTDFVNGHHGDACGENFQTSIQLKQELSATAVLRKAFNATLFSTVPGDEDEFKLDQGSIRTMKGTDFVNVHRGDACGGNFQTSILSVPELRGIEPHFHESEQIDSATRNVMPKPAGLPEKDVPYPLRRSPFQQYNVLVSKEYLHGPVNRSMDYIDRSYDNEMRRPRIIPHAQMDEFLNQVPALIYELQNSSTEVMQHSFQQQHGGWVSAFEQTQLAKGQIGGTEITNMVVLAQSHTLEHTSACDGHPKFQGHVVSENGEVSGGWLSFLGIALSHLGSLSQPRFWDEPIKWHDQVIGHRVWIELKGLQQRSGWSVTVEATRNSLFDALQDAAMLAVITMRLHLPLEFRGTPFTVLPMVPGQRSELDYPAIGSGAEAATFMGINYDDVLTLLRERFASFHHERWESCKALKEYFQEKWQSFAVAKKMPEELPSTLENNIRIKDLLHMGNMEGNFIPRDCGWTVLVSNKGQQQQVEPAHQEEKPPATASSPAVRVRARLDMDVVIRPPLLL</sequence>
<evidence type="ECO:0000313" key="1">
    <source>
        <dbReference type="EnsemblPlants" id="AVESA.00010b.r2.5AG0850470.1.CDS"/>
    </source>
</evidence>
<reference evidence="1" key="2">
    <citation type="submission" date="2025-09" db="UniProtKB">
        <authorList>
            <consortium name="EnsemblPlants"/>
        </authorList>
    </citation>
    <scope>IDENTIFICATION</scope>
</reference>
<organism evidence="1 2">
    <name type="scientific">Avena sativa</name>
    <name type="common">Oat</name>
    <dbReference type="NCBI Taxonomy" id="4498"/>
    <lineage>
        <taxon>Eukaryota</taxon>
        <taxon>Viridiplantae</taxon>
        <taxon>Streptophyta</taxon>
        <taxon>Embryophyta</taxon>
        <taxon>Tracheophyta</taxon>
        <taxon>Spermatophyta</taxon>
        <taxon>Magnoliopsida</taxon>
        <taxon>Liliopsida</taxon>
        <taxon>Poales</taxon>
        <taxon>Poaceae</taxon>
        <taxon>BOP clade</taxon>
        <taxon>Pooideae</taxon>
        <taxon>Poodae</taxon>
        <taxon>Poeae</taxon>
        <taxon>Poeae Chloroplast Group 1 (Aveneae type)</taxon>
        <taxon>Aveninae</taxon>
        <taxon>Avena</taxon>
    </lineage>
</organism>
<dbReference type="EnsemblPlants" id="AVESA.00010b.r2.5AG0850470.1">
    <property type="protein sequence ID" value="AVESA.00010b.r2.5AG0850470.1.CDS"/>
    <property type="gene ID" value="AVESA.00010b.r2.5AG0850470"/>
</dbReference>
<protein>
    <submittedName>
        <fullName evidence="1">Uncharacterized protein</fullName>
    </submittedName>
</protein>
<reference evidence="1" key="1">
    <citation type="submission" date="2021-05" db="EMBL/GenBank/DDBJ databases">
        <authorList>
            <person name="Scholz U."/>
            <person name="Mascher M."/>
            <person name="Fiebig A."/>
        </authorList>
    </citation>
    <scope>NUCLEOTIDE SEQUENCE [LARGE SCALE GENOMIC DNA]</scope>
</reference>
<proteinExistence type="predicted"/>